<organism evidence="1 2">
    <name type="scientific">Actinokineospora guangxiensis</name>
    <dbReference type="NCBI Taxonomy" id="1490288"/>
    <lineage>
        <taxon>Bacteria</taxon>
        <taxon>Bacillati</taxon>
        <taxon>Actinomycetota</taxon>
        <taxon>Actinomycetes</taxon>
        <taxon>Pseudonocardiales</taxon>
        <taxon>Pseudonocardiaceae</taxon>
        <taxon>Actinokineospora</taxon>
    </lineage>
</organism>
<protein>
    <submittedName>
        <fullName evidence="1">Uncharacterized protein</fullName>
    </submittedName>
</protein>
<dbReference type="RefSeq" id="WP_378245544.1">
    <property type="nucleotide sequence ID" value="NZ_JBHSKF010000003.1"/>
</dbReference>
<keyword evidence="2" id="KW-1185">Reference proteome</keyword>
<sequence length="121" mass="13030">MPLRIGVHHHVARATPRARTAVEDVAALLSLHGHRVVDLADGHTLRSRVFRRRPATDNLHVLIHTDPVGADFPCAATVPVDCADGHTIHIRLSGRAGLACEVRELVRLVLLDQPAAAEATA</sequence>
<comment type="caution">
    <text evidence="1">The sequence shown here is derived from an EMBL/GenBank/DDBJ whole genome shotgun (WGS) entry which is preliminary data.</text>
</comment>
<reference evidence="2" key="1">
    <citation type="journal article" date="2019" name="Int. J. Syst. Evol. Microbiol.">
        <title>The Global Catalogue of Microorganisms (GCM) 10K type strain sequencing project: providing services to taxonomists for standard genome sequencing and annotation.</title>
        <authorList>
            <consortium name="The Broad Institute Genomics Platform"/>
            <consortium name="The Broad Institute Genome Sequencing Center for Infectious Disease"/>
            <person name="Wu L."/>
            <person name="Ma J."/>
        </authorList>
    </citation>
    <scope>NUCLEOTIDE SEQUENCE [LARGE SCALE GENOMIC DNA]</scope>
    <source>
        <strain evidence="2">CCUG 59778</strain>
    </source>
</reference>
<proteinExistence type="predicted"/>
<accession>A0ABW0EHY6</accession>
<dbReference type="EMBL" id="JBHSKF010000003">
    <property type="protein sequence ID" value="MFC5287018.1"/>
    <property type="molecule type" value="Genomic_DNA"/>
</dbReference>
<name>A0ABW0EHY6_9PSEU</name>
<dbReference type="Proteomes" id="UP001596157">
    <property type="component" value="Unassembled WGS sequence"/>
</dbReference>
<gene>
    <name evidence="1" type="ORF">ACFPM7_08135</name>
</gene>
<evidence type="ECO:0000313" key="2">
    <source>
        <dbReference type="Proteomes" id="UP001596157"/>
    </source>
</evidence>
<evidence type="ECO:0000313" key="1">
    <source>
        <dbReference type="EMBL" id="MFC5287018.1"/>
    </source>
</evidence>